<feature type="transmembrane region" description="Helical" evidence="1">
    <location>
        <begin position="74"/>
        <end position="94"/>
    </location>
</feature>
<sequence length="325" mass="37782">MGGVLRQCRHVFVDFRLKWQRRRYLWRASFFYNCVSWVLIVGIALTFILHYFITKFTFFVNYNCSARSIKHITYYIVAQMILIGTILIITILLGRLCNLFSNYSLVNCTYSKRFIDVLGFTLKWLPSIGGVLMGVLITIQIIGLIWNQVNTRQWCVNRFNESAVNAVKNCRLIHQGRAACKLDFKVTIKKEIRNCNSAMYLSKKRIIYLALSDDDEECNIEDVSVCNAMQNVFTNKEVDWHVDQLKGCLGRLPKHDEALFDDRNPSDLYRYLVLSNIAGIIISTLIIVFFYVVRCITVFDAIIYQPVNANDNMCIKLMRPLTLWA</sequence>
<proteinExistence type="predicted"/>
<feature type="transmembrane region" description="Helical" evidence="1">
    <location>
        <begin position="124"/>
        <end position="146"/>
    </location>
</feature>
<dbReference type="EMBL" id="JAHBMH010000062">
    <property type="protein sequence ID" value="KAK1934798.1"/>
    <property type="molecule type" value="Genomic_DNA"/>
</dbReference>
<dbReference type="AlphaFoldDB" id="A0AAD9GAD1"/>
<name>A0AAD9GAD1_BABDI</name>
<gene>
    <name evidence="2" type="ORF">X943_001626</name>
</gene>
<feature type="transmembrane region" description="Helical" evidence="1">
    <location>
        <begin position="30"/>
        <end position="53"/>
    </location>
</feature>
<evidence type="ECO:0000313" key="2">
    <source>
        <dbReference type="EMBL" id="KAK1934798.1"/>
    </source>
</evidence>
<keyword evidence="1" id="KW-1133">Transmembrane helix</keyword>
<organism evidence="2 3">
    <name type="scientific">Babesia divergens</name>
    <dbReference type="NCBI Taxonomy" id="32595"/>
    <lineage>
        <taxon>Eukaryota</taxon>
        <taxon>Sar</taxon>
        <taxon>Alveolata</taxon>
        <taxon>Apicomplexa</taxon>
        <taxon>Aconoidasida</taxon>
        <taxon>Piroplasmida</taxon>
        <taxon>Babesiidae</taxon>
        <taxon>Babesia</taxon>
    </lineage>
</organism>
<evidence type="ECO:0000313" key="3">
    <source>
        <dbReference type="Proteomes" id="UP001195914"/>
    </source>
</evidence>
<reference evidence="2" key="1">
    <citation type="journal article" date="2014" name="Nucleic Acids Res.">
        <title>The evolutionary dynamics of variant antigen genes in Babesia reveal a history of genomic innovation underlying host-parasite interaction.</title>
        <authorList>
            <person name="Jackson A.P."/>
            <person name="Otto T.D."/>
            <person name="Darby A."/>
            <person name="Ramaprasad A."/>
            <person name="Xia D."/>
            <person name="Echaide I.E."/>
            <person name="Farber M."/>
            <person name="Gahlot S."/>
            <person name="Gamble J."/>
            <person name="Gupta D."/>
            <person name="Gupta Y."/>
            <person name="Jackson L."/>
            <person name="Malandrin L."/>
            <person name="Malas T.B."/>
            <person name="Moussa E."/>
            <person name="Nair M."/>
            <person name="Reid A.J."/>
            <person name="Sanders M."/>
            <person name="Sharma J."/>
            <person name="Tracey A."/>
            <person name="Quail M.A."/>
            <person name="Weir W."/>
            <person name="Wastling J.M."/>
            <person name="Hall N."/>
            <person name="Willadsen P."/>
            <person name="Lingelbach K."/>
            <person name="Shiels B."/>
            <person name="Tait A."/>
            <person name="Berriman M."/>
            <person name="Allred D.R."/>
            <person name="Pain A."/>
        </authorList>
    </citation>
    <scope>NUCLEOTIDE SEQUENCE</scope>
    <source>
        <strain evidence="2">1802A</strain>
    </source>
</reference>
<reference evidence="2" key="2">
    <citation type="submission" date="2021-05" db="EMBL/GenBank/DDBJ databases">
        <authorList>
            <person name="Pain A."/>
        </authorList>
    </citation>
    <scope>NUCLEOTIDE SEQUENCE</scope>
    <source>
        <strain evidence="2">1802A</strain>
    </source>
</reference>
<feature type="transmembrane region" description="Helical" evidence="1">
    <location>
        <begin position="271"/>
        <end position="293"/>
    </location>
</feature>
<dbReference type="Proteomes" id="UP001195914">
    <property type="component" value="Unassembled WGS sequence"/>
</dbReference>
<keyword evidence="1" id="KW-0812">Transmembrane</keyword>
<evidence type="ECO:0000256" key="1">
    <source>
        <dbReference type="SAM" id="Phobius"/>
    </source>
</evidence>
<keyword evidence="1" id="KW-0472">Membrane</keyword>
<protein>
    <submittedName>
        <fullName evidence="2">Uncharacterized protein</fullName>
    </submittedName>
</protein>
<accession>A0AAD9GAD1</accession>
<keyword evidence="3" id="KW-1185">Reference proteome</keyword>
<comment type="caution">
    <text evidence="2">The sequence shown here is derived from an EMBL/GenBank/DDBJ whole genome shotgun (WGS) entry which is preliminary data.</text>
</comment>